<keyword evidence="4 7" id="KW-1133">Transmembrane helix</keyword>
<evidence type="ECO:0000313" key="9">
    <source>
        <dbReference type="Proteomes" id="UP000800235"/>
    </source>
</evidence>
<feature type="region of interest" description="Disordered" evidence="6">
    <location>
        <begin position="52"/>
        <end position="71"/>
    </location>
</feature>
<dbReference type="InterPro" id="IPR029058">
    <property type="entry name" value="AB_hydrolase_fold"/>
</dbReference>
<feature type="transmembrane region" description="Helical" evidence="7">
    <location>
        <begin position="301"/>
        <end position="326"/>
    </location>
</feature>
<dbReference type="Pfam" id="PF05277">
    <property type="entry name" value="DUF726"/>
    <property type="match status" value="2"/>
</dbReference>
<accession>A0A9P4U1I3</accession>
<dbReference type="AlphaFoldDB" id="A0A9P4U1I3"/>
<dbReference type="OrthoDB" id="277931at2759"/>
<proteinExistence type="inferred from homology"/>
<comment type="subcellular location">
    <subcellularLocation>
        <location evidence="1">Membrane</location>
        <topology evidence="1">Multi-pass membrane protein</topology>
    </subcellularLocation>
</comment>
<feature type="compositionally biased region" description="Basic and acidic residues" evidence="6">
    <location>
        <begin position="353"/>
        <end position="362"/>
    </location>
</feature>
<comment type="similarity">
    <text evidence="2">Belongs to the TMCO4 family.</text>
</comment>
<dbReference type="PANTHER" id="PTHR17920:SF22">
    <property type="entry name" value="DUF726 DOMAIN PROTEIN (AFU_ORTHOLOGUE AFUA_2G12860)"/>
    <property type="match status" value="1"/>
</dbReference>
<sequence>NEPSSPGETSLTSLLPTPAHRVECALVMLLCTDELRKSVTATFELSEELQAPVQSQSSGSEDLISFGTPKPEIDRSTYAKKQDRFIRKQELDTPEIQALKKASFAYFDTWRGKVLKRTCDALNVRADSVRLARKQHAAKVATIEKQRQHDDLVDWARTNTEDDSKTTELPSRYKAVPTTLIRLEKEKRALLLQCLVLLLLSLETYPAHSRILLLHISSSLQLPISTLVEHESKIAHGLLEAATQMSGEASRKAVAAENATTSKWKIGLATVAGAALIGVTGGLAAPLLAAGLGTVFTGLGLGAVTGLLGALAGNTLLIAGLFGAYGGNMTGKMMERYEKEVEDFKFLPIRCGRDDPKEKHQPLDSTPQRPPAVRTISSQRHKLRVTIGISGSLTTELDTIAPWSVLDSTSLEPFALRWEYAKWEIARRTLFGALAAGLWPLGLLKIARVVDNPFSVARVRADMAGKVLADALISKCQGERPVTLVGFSVGSRVIYSCLLELAARQSFGLIENVVLIGSPVPSDSAPWTKIRGVVSGRVINVYSTEDYILGFLYRASSAQFDVAGLQPVVDVNGVENFDVSDLVNGHTKYRYVVGRILQRVGIEDVDGEEVEKEIAILRAIEMEEATDEEGSTANNDAQVNVEDIERDIRARVGEERRGRVEERPR</sequence>
<dbReference type="EMBL" id="MU007023">
    <property type="protein sequence ID" value="KAF2432952.1"/>
    <property type="molecule type" value="Genomic_DNA"/>
</dbReference>
<reference evidence="8" key="1">
    <citation type="journal article" date="2020" name="Stud. Mycol.">
        <title>101 Dothideomycetes genomes: a test case for predicting lifestyles and emergence of pathogens.</title>
        <authorList>
            <person name="Haridas S."/>
            <person name="Albert R."/>
            <person name="Binder M."/>
            <person name="Bloem J."/>
            <person name="Labutti K."/>
            <person name="Salamov A."/>
            <person name="Andreopoulos B."/>
            <person name="Baker S."/>
            <person name="Barry K."/>
            <person name="Bills G."/>
            <person name="Bluhm B."/>
            <person name="Cannon C."/>
            <person name="Castanera R."/>
            <person name="Culley D."/>
            <person name="Daum C."/>
            <person name="Ezra D."/>
            <person name="Gonzalez J."/>
            <person name="Henrissat B."/>
            <person name="Kuo A."/>
            <person name="Liang C."/>
            <person name="Lipzen A."/>
            <person name="Lutzoni F."/>
            <person name="Magnuson J."/>
            <person name="Mondo S."/>
            <person name="Nolan M."/>
            <person name="Ohm R."/>
            <person name="Pangilinan J."/>
            <person name="Park H.-J."/>
            <person name="Ramirez L."/>
            <person name="Alfaro M."/>
            <person name="Sun H."/>
            <person name="Tritt A."/>
            <person name="Yoshinaga Y."/>
            <person name="Zwiers L.-H."/>
            <person name="Turgeon B."/>
            <person name="Goodwin S."/>
            <person name="Spatafora J."/>
            <person name="Crous P."/>
            <person name="Grigoriev I."/>
        </authorList>
    </citation>
    <scope>NUCLEOTIDE SEQUENCE</scope>
    <source>
        <strain evidence="8">CBS 130266</strain>
    </source>
</reference>
<protein>
    <submittedName>
        <fullName evidence="8">DUF726-domain-containing protein</fullName>
    </submittedName>
</protein>
<dbReference type="Proteomes" id="UP000800235">
    <property type="component" value="Unassembled WGS sequence"/>
</dbReference>
<evidence type="ECO:0000256" key="1">
    <source>
        <dbReference type="ARBA" id="ARBA00004141"/>
    </source>
</evidence>
<evidence type="ECO:0000313" key="8">
    <source>
        <dbReference type="EMBL" id="KAF2432952.1"/>
    </source>
</evidence>
<keyword evidence="5 7" id="KW-0472">Membrane</keyword>
<gene>
    <name evidence="8" type="ORF">EJ08DRAFT_558183</name>
</gene>
<feature type="region of interest" description="Disordered" evidence="6">
    <location>
        <begin position="353"/>
        <end position="372"/>
    </location>
</feature>
<dbReference type="GO" id="GO:0016020">
    <property type="term" value="C:membrane"/>
    <property type="evidence" value="ECO:0007669"/>
    <property type="project" value="UniProtKB-SubCell"/>
</dbReference>
<dbReference type="SUPFAM" id="SSF53474">
    <property type="entry name" value="alpha/beta-Hydrolases"/>
    <property type="match status" value="1"/>
</dbReference>
<evidence type="ECO:0000256" key="7">
    <source>
        <dbReference type="SAM" id="Phobius"/>
    </source>
</evidence>
<evidence type="ECO:0000256" key="4">
    <source>
        <dbReference type="ARBA" id="ARBA00022989"/>
    </source>
</evidence>
<organism evidence="8 9">
    <name type="scientific">Tothia fuscella</name>
    <dbReference type="NCBI Taxonomy" id="1048955"/>
    <lineage>
        <taxon>Eukaryota</taxon>
        <taxon>Fungi</taxon>
        <taxon>Dikarya</taxon>
        <taxon>Ascomycota</taxon>
        <taxon>Pezizomycotina</taxon>
        <taxon>Dothideomycetes</taxon>
        <taxon>Pleosporomycetidae</taxon>
        <taxon>Venturiales</taxon>
        <taxon>Cylindrosympodiaceae</taxon>
        <taxon>Tothia</taxon>
    </lineage>
</organism>
<keyword evidence="3 7" id="KW-0812">Transmembrane</keyword>
<dbReference type="InterPro" id="IPR007941">
    <property type="entry name" value="DUF726"/>
</dbReference>
<name>A0A9P4U1I3_9PEZI</name>
<feature type="non-terminal residue" evidence="8">
    <location>
        <position position="1"/>
    </location>
</feature>
<evidence type="ECO:0000256" key="2">
    <source>
        <dbReference type="ARBA" id="ARBA00009824"/>
    </source>
</evidence>
<evidence type="ECO:0000256" key="3">
    <source>
        <dbReference type="ARBA" id="ARBA00022692"/>
    </source>
</evidence>
<evidence type="ECO:0000256" key="6">
    <source>
        <dbReference type="SAM" id="MobiDB-lite"/>
    </source>
</evidence>
<feature type="non-terminal residue" evidence="8">
    <location>
        <position position="665"/>
    </location>
</feature>
<comment type="caution">
    <text evidence="8">The sequence shown here is derived from an EMBL/GenBank/DDBJ whole genome shotgun (WGS) entry which is preliminary data.</text>
</comment>
<dbReference type="PANTHER" id="PTHR17920">
    <property type="entry name" value="TRANSMEMBRANE AND COILED-COIL DOMAIN-CONTAINING PROTEIN 4 TMCO4"/>
    <property type="match status" value="1"/>
</dbReference>
<feature type="transmembrane region" description="Helical" evidence="7">
    <location>
        <begin position="266"/>
        <end position="289"/>
    </location>
</feature>
<keyword evidence="9" id="KW-1185">Reference proteome</keyword>
<evidence type="ECO:0000256" key="5">
    <source>
        <dbReference type="ARBA" id="ARBA00023136"/>
    </source>
</evidence>